<keyword evidence="4" id="KW-0677">Repeat</keyword>
<evidence type="ECO:0000259" key="7">
    <source>
        <dbReference type="Pfam" id="PF00534"/>
    </source>
</evidence>
<evidence type="ECO:0000313" key="12">
    <source>
        <dbReference type="Proteomes" id="UP000824890"/>
    </source>
</evidence>
<proteinExistence type="predicted"/>
<sequence>MMMHFGSPECDFVDKIAKETFKVINKLSPSEFRGLPGIKSRMMELEKLIDFEETSCVRIVGVLGMAGIGKTTVADCVYKQNYNRFDGYCFLANVQNESKLHGLDHLQRKLLRKLLDEENIDVGAPEGAHEAFKDRLRNKKLFIVLDDVANENQLRNLIGGAGQELYREGTRIVITTSNKKLLEKVVNETYVCLITVSDNRLEMHDLLLTMGREVGYESSIKEAGNRGRLWDQEDICRVLKYKTKLSVLNLKKCTRLMHLPTTLCKLKSLKELLLSGCSKLEIFPDVNEDMGSLEILLMDDTAIKQTPRKMYMSNLKLFSFGGSKVHDLTCLELLPFSGCSRLSDMYLTDCNLYKLPDSFSCLSLLQTLCLSRNNIKNLPGSIKELHHLKSLYLKHCQNLVSLPVLPSNLQYLDAHGCISLETVAKPMTIIVVAERSQSTFVFTDCFKLNRDAQESIVAHTQLKSQILGNGSIQRNHKGLVSEPLASVNFPGNDLPLWFRHQRMGSSMETHLPPHWCDDKFIGLSLCVVVSFEDYVDKTNRFSVICKCKFRNEDGDCISFTCNLGGWKEQCGSSSSCEEEPRKLTSDHVFISYNNCFHAKKSHDLSRCCNTTASFKFFVTDGVSKRKLDCCEVVKCGMSLLYAPDENDCRLQGLQESSLEKAVSGKETETAVDEAVVSKRGRFCIPEELLNGKRIKKEISFADCDCSVLSYIEPAKPNLCPTEETVEEDELKSKKTEEEKVKIMPSKTKHKKPRLCTFLFFTVPFSILSLFLLHTSSCSSSTAAFSSSYTYQPPWSGDLQTAQFPWNRLAFSLTSPPPKTLKLAVFSRKWPNGPNPGGMERHALTLYTALARRGHRVHVFTSPLDPSLETNKIINPTIHSHGGSEPGKWQYRKAWDLYQEENQKQPFDVVHSESVSLPYWKAREVPNLAVTWHGIALESLHSSLYQDLIRKPGEPRLQSFNASLHSAVLPKILDEIRFFHNYAHHIAISDSCGEMLRDVYQIPEKRVHVILNGVDEKGFSSDKKLRSLFRSKLGLQEKSSAIVLGVAGRLVKDKGHPLLFEAFSKLIETHSNVHLVVAGSGPWEQRYKKLGDKVTVLGSLNPNELKGFYNGIDIFVNPTLRPQGLDLTLMEAMLSGKPVMASRYPSIKRSVVVNDEFGFMFAPNVEALTAVMEAAVAEGAERLAERGWKCREYAAEMFTASKMALAYERLFLCIKDQRFCIYP</sequence>
<feature type="domain" description="C-JID" evidence="10">
    <location>
        <begin position="489"/>
        <end position="644"/>
    </location>
</feature>
<organism evidence="11 12">
    <name type="scientific">Brassica napus</name>
    <name type="common">Rape</name>
    <dbReference type="NCBI Taxonomy" id="3708"/>
    <lineage>
        <taxon>Eukaryota</taxon>
        <taxon>Viridiplantae</taxon>
        <taxon>Streptophyta</taxon>
        <taxon>Embryophyta</taxon>
        <taxon>Tracheophyta</taxon>
        <taxon>Spermatophyta</taxon>
        <taxon>Magnoliopsida</taxon>
        <taxon>eudicotyledons</taxon>
        <taxon>Gunneridae</taxon>
        <taxon>Pentapetalae</taxon>
        <taxon>rosids</taxon>
        <taxon>malvids</taxon>
        <taxon>Brassicales</taxon>
        <taxon>Brassicaceae</taxon>
        <taxon>Brassiceae</taxon>
        <taxon>Brassica</taxon>
    </lineage>
</organism>
<keyword evidence="3" id="KW-0328">Glycosyltransferase</keyword>
<dbReference type="InterPro" id="IPR045344">
    <property type="entry name" value="C-JID"/>
</dbReference>
<evidence type="ECO:0000259" key="10">
    <source>
        <dbReference type="Pfam" id="PF20160"/>
    </source>
</evidence>
<gene>
    <name evidence="11" type="ORF">HID58_094290</name>
</gene>
<name>A0ABQ7X7W0_BRANA</name>
<dbReference type="Pfam" id="PF00534">
    <property type="entry name" value="Glycos_transf_1"/>
    <property type="match status" value="1"/>
</dbReference>
<keyword evidence="2" id="KW-0433">Leucine-rich repeat</keyword>
<dbReference type="SUPFAM" id="SSF52540">
    <property type="entry name" value="P-loop containing nucleoside triphosphate hydrolases"/>
    <property type="match status" value="1"/>
</dbReference>
<feature type="domain" description="NB-ARC" evidence="8">
    <location>
        <begin position="48"/>
        <end position="188"/>
    </location>
</feature>
<dbReference type="PRINTS" id="PR00364">
    <property type="entry name" value="DISEASERSIST"/>
</dbReference>
<dbReference type="Pfam" id="PF13439">
    <property type="entry name" value="Glyco_transf_4"/>
    <property type="match status" value="1"/>
</dbReference>
<dbReference type="PANTHER" id="PTHR46686">
    <property type="entry name" value="GLYCOSYLTRANSFERASE"/>
    <property type="match status" value="1"/>
</dbReference>
<dbReference type="EMBL" id="JAGKQM010001328">
    <property type="protein sequence ID" value="KAH0852025.1"/>
    <property type="molecule type" value="Genomic_DNA"/>
</dbReference>
<comment type="catalytic activity">
    <reaction evidence="6">
        <text>NAD(+) + H2O = ADP-D-ribose + nicotinamide + H(+)</text>
        <dbReference type="Rhea" id="RHEA:16301"/>
        <dbReference type="ChEBI" id="CHEBI:15377"/>
        <dbReference type="ChEBI" id="CHEBI:15378"/>
        <dbReference type="ChEBI" id="CHEBI:17154"/>
        <dbReference type="ChEBI" id="CHEBI:57540"/>
        <dbReference type="ChEBI" id="CHEBI:57967"/>
        <dbReference type="EC" id="3.2.2.6"/>
    </reaction>
    <physiologicalReaction direction="left-to-right" evidence="6">
        <dbReference type="Rhea" id="RHEA:16302"/>
    </physiologicalReaction>
</comment>
<dbReference type="PROSITE" id="PS51450">
    <property type="entry name" value="LRR"/>
    <property type="match status" value="1"/>
</dbReference>
<feature type="domain" description="Glycosyl transferase family 1" evidence="7">
    <location>
        <begin position="1038"/>
        <end position="1178"/>
    </location>
</feature>
<dbReference type="CDD" id="cd03801">
    <property type="entry name" value="GT4_PimA-like"/>
    <property type="match status" value="1"/>
</dbReference>
<evidence type="ECO:0000256" key="2">
    <source>
        <dbReference type="ARBA" id="ARBA00022614"/>
    </source>
</evidence>
<dbReference type="InterPro" id="IPR028098">
    <property type="entry name" value="Glyco_trans_4-like_N"/>
</dbReference>
<evidence type="ECO:0000256" key="5">
    <source>
        <dbReference type="ARBA" id="ARBA00023027"/>
    </source>
</evidence>
<protein>
    <recommendedName>
        <fullName evidence="1">ADP-ribosyl cyclase/cyclic ADP-ribose hydrolase</fullName>
        <ecNumber evidence="1">3.2.2.6</ecNumber>
    </recommendedName>
</protein>
<dbReference type="InterPro" id="IPR027417">
    <property type="entry name" value="P-loop_NTPase"/>
</dbReference>
<dbReference type="InterPro" id="IPR001611">
    <property type="entry name" value="Leu-rich_rpt"/>
</dbReference>
<keyword evidence="12" id="KW-1185">Reference proteome</keyword>
<dbReference type="InterPro" id="IPR001296">
    <property type="entry name" value="Glyco_trans_1"/>
</dbReference>
<evidence type="ECO:0000256" key="1">
    <source>
        <dbReference type="ARBA" id="ARBA00011982"/>
    </source>
</evidence>
<dbReference type="Pfam" id="PF20160">
    <property type="entry name" value="C-JID"/>
    <property type="match status" value="1"/>
</dbReference>
<dbReference type="SUPFAM" id="SSF53756">
    <property type="entry name" value="UDP-Glycosyltransferase/glycogen phosphorylase"/>
    <property type="match status" value="1"/>
</dbReference>
<dbReference type="Pfam" id="PF00931">
    <property type="entry name" value="NB-ARC"/>
    <property type="match status" value="1"/>
</dbReference>
<accession>A0ABQ7X7W0</accession>
<evidence type="ECO:0000256" key="6">
    <source>
        <dbReference type="ARBA" id="ARBA00047304"/>
    </source>
</evidence>
<dbReference type="Gene3D" id="3.80.10.10">
    <property type="entry name" value="Ribonuclease Inhibitor"/>
    <property type="match status" value="1"/>
</dbReference>
<evidence type="ECO:0000259" key="9">
    <source>
        <dbReference type="Pfam" id="PF13439"/>
    </source>
</evidence>
<dbReference type="EC" id="3.2.2.6" evidence="1"/>
<dbReference type="Gene3D" id="3.40.50.2000">
    <property type="entry name" value="Glycogen Phosphorylase B"/>
    <property type="match status" value="2"/>
</dbReference>
<dbReference type="InterPro" id="IPR032675">
    <property type="entry name" value="LRR_dom_sf"/>
</dbReference>
<dbReference type="PANTHER" id="PTHR46686:SF5">
    <property type="entry name" value="GLYCOSYLTRANSFERASE"/>
    <property type="match status" value="1"/>
</dbReference>
<dbReference type="InterPro" id="IPR002182">
    <property type="entry name" value="NB-ARC"/>
</dbReference>
<comment type="caution">
    <text evidence="11">The sequence shown here is derived from an EMBL/GenBank/DDBJ whole genome shotgun (WGS) entry which is preliminary data.</text>
</comment>
<dbReference type="Gene3D" id="3.40.50.300">
    <property type="entry name" value="P-loop containing nucleotide triphosphate hydrolases"/>
    <property type="match status" value="1"/>
</dbReference>
<evidence type="ECO:0000313" key="11">
    <source>
        <dbReference type="EMBL" id="KAH0852025.1"/>
    </source>
</evidence>
<dbReference type="Proteomes" id="UP000824890">
    <property type="component" value="Unassembled WGS sequence"/>
</dbReference>
<reference evidence="11 12" key="1">
    <citation type="submission" date="2021-05" db="EMBL/GenBank/DDBJ databases">
        <title>Genome Assembly of Synthetic Allotetraploid Brassica napus Reveals Homoeologous Exchanges between Subgenomes.</title>
        <authorList>
            <person name="Davis J.T."/>
        </authorList>
    </citation>
    <scope>NUCLEOTIDE SEQUENCE [LARGE SCALE GENOMIC DNA]</scope>
    <source>
        <strain evidence="12">cv. Da-Ae</strain>
        <tissue evidence="11">Seedling</tissue>
    </source>
</reference>
<evidence type="ECO:0000256" key="3">
    <source>
        <dbReference type="ARBA" id="ARBA00022676"/>
    </source>
</evidence>
<dbReference type="SUPFAM" id="SSF52058">
    <property type="entry name" value="L domain-like"/>
    <property type="match status" value="1"/>
</dbReference>
<evidence type="ECO:0000256" key="4">
    <source>
        <dbReference type="ARBA" id="ARBA00022737"/>
    </source>
</evidence>
<evidence type="ECO:0000259" key="8">
    <source>
        <dbReference type="Pfam" id="PF00931"/>
    </source>
</evidence>
<keyword evidence="3" id="KW-0808">Transferase</keyword>
<keyword evidence="5" id="KW-0520">NAD</keyword>
<feature type="domain" description="Glycosyltransferase subfamily 4-like N-terminal" evidence="9">
    <location>
        <begin position="835"/>
        <end position="1015"/>
    </location>
</feature>
<dbReference type="Pfam" id="PF13855">
    <property type="entry name" value="LRR_8"/>
    <property type="match status" value="1"/>
</dbReference>